<sequence>MFDLKRTYAFTVTGVVVLGFVLLVVGTSAAAATDLECTNSGAPGETCIYEPSDPVVDDGMDTEADADAVMTAPEVQECREDVDCEEIIRSMPDLQNFAGQYEFHYANQYQYCVEQQSP</sequence>
<comment type="caution">
    <text evidence="1">The sequence shown here is derived from an EMBL/GenBank/DDBJ whole genome shotgun (WGS) entry which is preliminary data.</text>
</comment>
<keyword evidence="2" id="KW-1185">Reference proteome</keyword>
<evidence type="ECO:0000313" key="1">
    <source>
        <dbReference type="EMBL" id="EMA38210.1"/>
    </source>
</evidence>
<dbReference type="EMBL" id="AOMA01000099">
    <property type="protein sequence ID" value="EMA38210.1"/>
    <property type="molecule type" value="Genomic_DNA"/>
</dbReference>
<protein>
    <submittedName>
        <fullName evidence="1">Uncharacterized protein</fullName>
    </submittedName>
</protein>
<gene>
    <name evidence="1" type="ORF">C446_10185</name>
</gene>
<evidence type="ECO:0000313" key="2">
    <source>
        <dbReference type="Proteomes" id="UP000011607"/>
    </source>
</evidence>
<dbReference type="AlphaFoldDB" id="M0M1E0"/>
<proteinExistence type="predicted"/>
<reference evidence="1 2" key="1">
    <citation type="journal article" date="2014" name="PLoS Genet.">
        <title>Phylogenetically driven sequencing of extremely halophilic archaea reveals strategies for static and dynamic osmo-response.</title>
        <authorList>
            <person name="Becker E.A."/>
            <person name="Seitzer P.M."/>
            <person name="Tritt A."/>
            <person name="Larsen D."/>
            <person name="Krusor M."/>
            <person name="Yao A.I."/>
            <person name="Wu D."/>
            <person name="Madern D."/>
            <person name="Eisen J.A."/>
            <person name="Darling A.E."/>
            <person name="Facciotti M.T."/>
        </authorList>
    </citation>
    <scope>NUCLEOTIDE SEQUENCE [LARGE SCALE GENOMIC DNA]</scope>
    <source>
        <strain evidence="1 2">JCM 10879</strain>
    </source>
</reference>
<accession>M0M1E0</accession>
<organism evidence="1 2">
    <name type="scientific">Halobiforma nitratireducens JCM 10879</name>
    <dbReference type="NCBI Taxonomy" id="1227454"/>
    <lineage>
        <taxon>Archaea</taxon>
        <taxon>Methanobacteriati</taxon>
        <taxon>Methanobacteriota</taxon>
        <taxon>Stenosarchaea group</taxon>
        <taxon>Halobacteria</taxon>
        <taxon>Halobacteriales</taxon>
        <taxon>Natrialbaceae</taxon>
        <taxon>Halobiforma</taxon>
    </lineage>
</organism>
<dbReference type="Proteomes" id="UP000011607">
    <property type="component" value="Unassembled WGS sequence"/>
</dbReference>
<name>M0M1E0_9EURY</name>